<reference evidence="2 3" key="1">
    <citation type="submission" date="2024-10" db="EMBL/GenBank/DDBJ databases">
        <title>Updated reference genomes for cyclostephanoid diatoms.</title>
        <authorList>
            <person name="Roberts W.R."/>
            <person name="Alverson A.J."/>
        </authorList>
    </citation>
    <scope>NUCLEOTIDE SEQUENCE [LARGE SCALE GENOMIC DNA]</scope>
    <source>
        <strain evidence="2 3">AJA228-03</strain>
    </source>
</reference>
<dbReference type="Gene3D" id="3.30.190.20">
    <property type="match status" value="1"/>
</dbReference>
<keyword evidence="3" id="KW-1185">Reference proteome</keyword>
<feature type="compositionally biased region" description="Basic and acidic residues" evidence="1">
    <location>
        <begin position="453"/>
        <end position="475"/>
    </location>
</feature>
<evidence type="ECO:0000313" key="2">
    <source>
        <dbReference type="EMBL" id="KAL3822466.1"/>
    </source>
</evidence>
<accession>A0ABD3SDG6</accession>
<dbReference type="InterPro" id="IPR016095">
    <property type="entry name" value="Ribosomal_uL1_3-a/b-sand"/>
</dbReference>
<feature type="region of interest" description="Disordered" evidence="1">
    <location>
        <begin position="563"/>
        <end position="587"/>
    </location>
</feature>
<name>A0ABD3SDG6_9STRA</name>
<dbReference type="InterPro" id="IPR028364">
    <property type="entry name" value="Ribosomal_uL1/biogenesis"/>
</dbReference>
<sequence>MGAKSHEVSVVHGVDGELTSRALKALLKHHESPSSSASTDDAGNDGRRKEQLLGNDIDVQVQFSLVRVPGNAGPKPIRIDIPHPLVNVVSSSNSSSRGNDDYDASLRDVDACIIVKDVSKPWVQEMITRFPSQLGCIKKVLTLSSLRIKHKTYEQRRLLLDRYDVFFADDRILPMLTKALGTKFFNKKKQPLPVKLSRHEALPYAIRKCLSSTYMYLSSGTCLTVKVGNTSMMSGKLLDNISSVCSLVPNKVPRKWNNIKSICIKTTNSLALPIYNKTPEELAQIARLARVSGGEKGPSKEETLMDERKVEGGEEMMRKKKEGNAINDTPLARALKKQKRDVGDEGDVMGGSSEKRRGAGKTGQMGGGTTAALVVGSTTASTETVAAIKTAIRTKTADASTSKSSKKIKGGGGTTTTNGREDESRANNTTAVVLLSRTKKSSKNTTTVGTADDDAKGDGIGKEELTRSSKMKRGDEDAEAENAPRPKSAKKVKRSEGTMTGDGSSSSKSESKDGEYFVASKKFAGPKGGYVFKKGDSGIGYYRDVLPVVDKVGLASLLNKAAGSARKSMGGQHINKRKKAGDSRRSY</sequence>
<evidence type="ECO:0000313" key="3">
    <source>
        <dbReference type="Proteomes" id="UP001530377"/>
    </source>
</evidence>
<dbReference type="Proteomes" id="UP001530377">
    <property type="component" value="Unassembled WGS sequence"/>
</dbReference>
<dbReference type="Gene3D" id="3.40.50.790">
    <property type="match status" value="1"/>
</dbReference>
<protein>
    <submittedName>
        <fullName evidence="2">Uncharacterized protein</fullName>
    </submittedName>
</protein>
<dbReference type="Pfam" id="PF00687">
    <property type="entry name" value="Ribosomal_L1"/>
    <property type="match status" value="1"/>
</dbReference>
<gene>
    <name evidence="2" type="ORF">ACHAXA_006894</name>
</gene>
<dbReference type="InterPro" id="IPR023674">
    <property type="entry name" value="Ribosomal_uL1-like"/>
</dbReference>
<feature type="compositionally biased region" description="Low complexity" evidence="1">
    <location>
        <begin position="497"/>
        <end position="508"/>
    </location>
</feature>
<dbReference type="CDD" id="cd00403">
    <property type="entry name" value="Ribosomal_L1"/>
    <property type="match status" value="1"/>
</dbReference>
<organism evidence="2 3">
    <name type="scientific">Cyclostephanos tholiformis</name>
    <dbReference type="NCBI Taxonomy" id="382380"/>
    <lineage>
        <taxon>Eukaryota</taxon>
        <taxon>Sar</taxon>
        <taxon>Stramenopiles</taxon>
        <taxon>Ochrophyta</taxon>
        <taxon>Bacillariophyta</taxon>
        <taxon>Coscinodiscophyceae</taxon>
        <taxon>Thalassiosirophycidae</taxon>
        <taxon>Stephanodiscales</taxon>
        <taxon>Stephanodiscaceae</taxon>
        <taxon>Cyclostephanos</taxon>
    </lineage>
</organism>
<comment type="caution">
    <text evidence="2">The sequence shown here is derived from an EMBL/GenBank/DDBJ whole genome shotgun (WGS) entry which is preliminary data.</text>
</comment>
<dbReference type="SUPFAM" id="SSF56808">
    <property type="entry name" value="Ribosomal protein L1"/>
    <property type="match status" value="1"/>
</dbReference>
<proteinExistence type="predicted"/>
<feature type="region of interest" description="Disordered" evidence="1">
    <location>
        <begin position="335"/>
        <end position="368"/>
    </location>
</feature>
<dbReference type="AlphaFoldDB" id="A0ABD3SDG6"/>
<evidence type="ECO:0000256" key="1">
    <source>
        <dbReference type="SAM" id="MobiDB-lite"/>
    </source>
</evidence>
<feature type="region of interest" description="Disordered" evidence="1">
    <location>
        <begin position="27"/>
        <end position="49"/>
    </location>
</feature>
<feature type="region of interest" description="Disordered" evidence="1">
    <location>
        <begin position="393"/>
        <end position="514"/>
    </location>
</feature>
<dbReference type="EMBL" id="JALLPB020000065">
    <property type="protein sequence ID" value="KAL3822466.1"/>
    <property type="molecule type" value="Genomic_DNA"/>
</dbReference>